<dbReference type="Proteomes" id="UP000054736">
    <property type="component" value="Unassembled WGS sequence"/>
</dbReference>
<evidence type="ECO:0000313" key="15">
    <source>
        <dbReference type="EMBL" id="KTC87909.1"/>
    </source>
</evidence>
<keyword evidence="11" id="KW-0998">Cell outer membrane</keyword>
<evidence type="ECO:0000256" key="6">
    <source>
        <dbReference type="ARBA" id="ARBA00022729"/>
    </source>
</evidence>
<keyword evidence="8" id="KW-0472">Membrane</keyword>
<feature type="signal peptide" evidence="14">
    <location>
        <begin position="1"/>
        <end position="21"/>
    </location>
</feature>
<keyword evidence="12" id="KW-0449">Lipoprotein</keyword>
<evidence type="ECO:0000256" key="5">
    <source>
        <dbReference type="ARBA" id="ARBA00022448"/>
    </source>
</evidence>
<dbReference type="AlphaFoldDB" id="A0A0W0SY89"/>
<reference evidence="15 16" key="1">
    <citation type="submission" date="2015-11" db="EMBL/GenBank/DDBJ databases">
        <title>Genomic analysis of 38 Legionella species identifies large and diverse effector repertoires.</title>
        <authorList>
            <person name="Burstein D."/>
            <person name="Amaro F."/>
            <person name="Zusman T."/>
            <person name="Lifshitz Z."/>
            <person name="Cohen O."/>
            <person name="Gilbert J.A."/>
            <person name="Pupko T."/>
            <person name="Shuman H.A."/>
            <person name="Segal G."/>
        </authorList>
    </citation>
    <scope>NUCLEOTIDE SEQUENCE [LARGE SCALE GENOMIC DNA]</scope>
    <source>
        <strain evidence="15 16">ATCC 700990</strain>
    </source>
</reference>
<accession>A0A0W0SY89</accession>
<dbReference type="GO" id="GO:0009279">
    <property type="term" value="C:cell outer membrane"/>
    <property type="evidence" value="ECO:0007669"/>
    <property type="project" value="UniProtKB-SubCell"/>
</dbReference>
<dbReference type="STRING" id="1212489.Ldro_1528"/>
<keyword evidence="5" id="KW-0813">Transport</keyword>
<evidence type="ECO:0000256" key="1">
    <source>
        <dbReference type="ARBA" id="ARBA00004459"/>
    </source>
</evidence>
<evidence type="ECO:0000256" key="11">
    <source>
        <dbReference type="ARBA" id="ARBA00023237"/>
    </source>
</evidence>
<organism evidence="15 16">
    <name type="scientific">Legionella drozanskii LLAP-1</name>
    <dbReference type="NCBI Taxonomy" id="1212489"/>
    <lineage>
        <taxon>Bacteria</taxon>
        <taxon>Pseudomonadati</taxon>
        <taxon>Pseudomonadota</taxon>
        <taxon>Gammaproteobacteria</taxon>
        <taxon>Legionellales</taxon>
        <taxon>Legionellaceae</taxon>
        <taxon>Legionella</taxon>
    </lineage>
</organism>
<evidence type="ECO:0000256" key="13">
    <source>
        <dbReference type="SAM" id="MobiDB-lite"/>
    </source>
</evidence>
<comment type="subcellular location">
    <subcellularLocation>
        <location evidence="1">Cell outer membrane</location>
        <topology evidence="1">Lipid-anchor</topology>
    </subcellularLocation>
</comment>
<evidence type="ECO:0000256" key="4">
    <source>
        <dbReference type="ARBA" id="ARBA00016202"/>
    </source>
</evidence>
<dbReference type="SUPFAM" id="SSF89392">
    <property type="entry name" value="Prokaryotic lipoproteins and lipoprotein localization factors"/>
    <property type="match status" value="1"/>
</dbReference>
<evidence type="ECO:0000256" key="7">
    <source>
        <dbReference type="ARBA" id="ARBA00022927"/>
    </source>
</evidence>
<evidence type="ECO:0000256" key="12">
    <source>
        <dbReference type="ARBA" id="ARBA00023288"/>
    </source>
</evidence>
<dbReference type="NCBIfam" id="TIGR00548">
    <property type="entry name" value="lolB"/>
    <property type="match status" value="1"/>
</dbReference>
<evidence type="ECO:0000256" key="2">
    <source>
        <dbReference type="ARBA" id="ARBA00009696"/>
    </source>
</evidence>
<dbReference type="InterPro" id="IPR004565">
    <property type="entry name" value="OM_lipoprot_LolB"/>
</dbReference>
<comment type="subunit">
    <text evidence="3">Monomer.</text>
</comment>
<feature type="compositionally biased region" description="Low complexity" evidence="13">
    <location>
        <begin position="33"/>
        <end position="47"/>
    </location>
</feature>
<evidence type="ECO:0000256" key="10">
    <source>
        <dbReference type="ARBA" id="ARBA00023186"/>
    </source>
</evidence>
<evidence type="ECO:0000256" key="3">
    <source>
        <dbReference type="ARBA" id="ARBA00011245"/>
    </source>
</evidence>
<proteinExistence type="inferred from homology"/>
<feature type="compositionally biased region" description="Polar residues" evidence="13">
    <location>
        <begin position="48"/>
        <end position="66"/>
    </location>
</feature>
<feature type="compositionally biased region" description="Basic and acidic residues" evidence="13">
    <location>
        <begin position="77"/>
        <end position="93"/>
    </location>
</feature>
<keyword evidence="16" id="KW-1185">Reference proteome</keyword>
<dbReference type="PROSITE" id="PS51257">
    <property type="entry name" value="PROKAR_LIPOPROTEIN"/>
    <property type="match status" value="1"/>
</dbReference>
<protein>
    <recommendedName>
        <fullName evidence="4">Outer-membrane lipoprotein LolB</fullName>
    </recommendedName>
</protein>
<dbReference type="OrthoDB" id="9797618at2"/>
<evidence type="ECO:0000256" key="14">
    <source>
        <dbReference type="SAM" id="SignalP"/>
    </source>
</evidence>
<keyword evidence="9" id="KW-0564">Palmitate</keyword>
<dbReference type="RefSeq" id="WP_083497916.1">
    <property type="nucleotide sequence ID" value="NZ_CAAAIU010000002.1"/>
</dbReference>
<evidence type="ECO:0000313" key="16">
    <source>
        <dbReference type="Proteomes" id="UP000054736"/>
    </source>
</evidence>
<comment type="caution">
    <text evidence="15">The sequence shown here is derived from an EMBL/GenBank/DDBJ whole genome shotgun (WGS) entry which is preliminary data.</text>
</comment>
<evidence type="ECO:0000256" key="9">
    <source>
        <dbReference type="ARBA" id="ARBA00023139"/>
    </source>
</evidence>
<dbReference type="CDD" id="cd16326">
    <property type="entry name" value="LolB"/>
    <property type="match status" value="1"/>
</dbReference>
<gene>
    <name evidence="15" type="primary">lolB</name>
    <name evidence="15" type="ORF">Ldro_1528</name>
</gene>
<comment type="similarity">
    <text evidence="2">Belongs to the LolB family.</text>
</comment>
<dbReference type="Gene3D" id="2.50.20.10">
    <property type="entry name" value="Lipoprotein localisation LolA/LolB/LppX"/>
    <property type="match status" value="1"/>
</dbReference>
<dbReference type="InterPro" id="IPR029046">
    <property type="entry name" value="LolA/LolB/LppX"/>
</dbReference>
<keyword evidence="10" id="KW-0143">Chaperone</keyword>
<dbReference type="EMBL" id="LNXY01000020">
    <property type="protein sequence ID" value="KTC87909.1"/>
    <property type="molecule type" value="Genomic_DNA"/>
</dbReference>
<dbReference type="Pfam" id="PF03550">
    <property type="entry name" value="LolB"/>
    <property type="match status" value="1"/>
</dbReference>
<feature type="chain" id="PRO_5006912459" description="Outer-membrane lipoprotein LolB" evidence="14">
    <location>
        <begin position="22"/>
        <end position="258"/>
    </location>
</feature>
<sequence length="258" mass="27133">MIAIRNIYIVSFLLLSACASRSVITEAPLNPITPATPEASAEATESTLSNQPLNNGKTLTELSTNEKGVADAQGKTAENKKGAKDASSTDKKQVSGASSGASRISSWDISGAMAARSKNKGWSATVNWVQRGASQYQIRLSGPLGSGTVLISRSGGVVTLRDGPKTASSSNAESLLKQQTGVSLPVSNLYYWVRGIPAPGSVQGEKRDAAGRLVQLRQGGYTIQYPQYSSAGGTSLPTTVRLQGNGIFIKMIIKSWRV</sequence>
<dbReference type="PATRIC" id="fig|1212489.4.peg.1617"/>
<keyword evidence="7" id="KW-0653">Protein transport</keyword>
<name>A0A0W0SY89_9GAMM</name>
<dbReference type="GO" id="GO:0015031">
    <property type="term" value="P:protein transport"/>
    <property type="evidence" value="ECO:0007669"/>
    <property type="project" value="UniProtKB-KW"/>
</dbReference>
<keyword evidence="6 14" id="KW-0732">Signal</keyword>
<evidence type="ECO:0000256" key="8">
    <source>
        <dbReference type="ARBA" id="ARBA00023136"/>
    </source>
</evidence>
<feature type="region of interest" description="Disordered" evidence="13">
    <location>
        <begin position="29"/>
        <end position="103"/>
    </location>
</feature>